<dbReference type="InterPro" id="IPR032675">
    <property type="entry name" value="LRR_dom_sf"/>
</dbReference>
<feature type="domain" description="COI1 F-box" evidence="1">
    <location>
        <begin position="8"/>
        <end position="45"/>
    </location>
</feature>
<dbReference type="InterPro" id="IPR041567">
    <property type="entry name" value="COI1_F-box"/>
</dbReference>
<keyword evidence="4" id="KW-1185">Reference proteome</keyword>
<dbReference type="Pfam" id="PF18511">
    <property type="entry name" value="F-box_5"/>
    <property type="match status" value="1"/>
</dbReference>
<dbReference type="Proteomes" id="UP000811246">
    <property type="component" value="Chromosome 3"/>
</dbReference>
<name>A0A8T1R2T7_CARIL</name>
<dbReference type="SUPFAM" id="SSF52047">
    <property type="entry name" value="RNI-like"/>
    <property type="match status" value="1"/>
</dbReference>
<dbReference type="GO" id="GO:0031146">
    <property type="term" value="P:SCF-dependent proteasomal ubiquitin-dependent protein catabolic process"/>
    <property type="evidence" value="ECO:0007669"/>
    <property type="project" value="TreeGrafter"/>
</dbReference>
<dbReference type="PANTHER" id="PTHR13318">
    <property type="entry name" value="PARTNER OF PAIRED, ISOFORM B-RELATED"/>
    <property type="match status" value="1"/>
</dbReference>
<dbReference type="GO" id="GO:0019005">
    <property type="term" value="C:SCF ubiquitin ligase complex"/>
    <property type="evidence" value="ECO:0007669"/>
    <property type="project" value="TreeGrafter"/>
</dbReference>
<reference evidence="3" key="2">
    <citation type="submission" date="2021-01" db="EMBL/GenBank/DDBJ databases">
        <authorList>
            <person name="Lovell J.T."/>
            <person name="Bentley N."/>
            <person name="Bhattarai G."/>
            <person name="Jenkins J.W."/>
            <person name="Sreedasyam A."/>
            <person name="Alarcon Y."/>
            <person name="Bock C."/>
            <person name="Boston L."/>
            <person name="Carlson J."/>
            <person name="Cervantes K."/>
            <person name="Clermont K."/>
            <person name="Krom N."/>
            <person name="Kubenka K."/>
            <person name="Mamidi S."/>
            <person name="Mattison C."/>
            <person name="Monteros M."/>
            <person name="Pisani C."/>
            <person name="Plott C."/>
            <person name="Rajasekar S."/>
            <person name="Rhein H.S."/>
            <person name="Rohla C."/>
            <person name="Song M."/>
            <person name="Hilaire R.S."/>
            <person name="Shu S."/>
            <person name="Wells L."/>
            <person name="Wang X."/>
            <person name="Webber J."/>
            <person name="Heerema R.J."/>
            <person name="Klein P."/>
            <person name="Conner P."/>
            <person name="Grauke L."/>
            <person name="Grimwood J."/>
            <person name="Schmutz J."/>
            <person name="Randall J.J."/>
        </authorList>
    </citation>
    <scope>NUCLEOTIDE SEQUENCE</scope>
    <source>
        <tissue evidence="3">Leaf</tissue>
    </source>
</reference>
<reference evidence="2" key="1">
    <citation type="submission" date="2020-12" db="EMBL/GenBank/DDBJ databases">
        <title>WGS assembly of Carya illinoinensis cv. Pawnee.</title>
        <authorList>
            <person name="Platts A."/>
            <person name="Shu S."/>
            <person name="Wright S."/>
            <person name="Barry K."/>
            <person name="Edger P."/>
            <person name="Pires J.C."/>
            <person name="Schmutz J."/>
        </authorList>
    </citation>
    <scope>NUCLEOTIDE SEQUENCE</scope>
    <source>
        <tissue evidence="2">Leaf</tissue>
    </source>
</reference>
<proteinExistence type="predicted"/>
<evidence type="ECO:0000313" key="2">
    <source>
        <dbReference type="EMBL" id="KAG6661730.1"/>
    </source>
</evidence>
<accession>A0A8T1R2T7</accession>
<organism evidence="2 4">
    <name type="scientific">Carya illinoinensis</name>
    <name type="common">Pecan</name>
    <dbReference type="NCBI Taxonomy" id="32201"/>
    <lineage>
        <taxon>Eukaryota</taxon>
        <taxon>Viridiplantae</taxon>
        <taxon>Streptophyta</taxon>
        <taxon>Embryophyta</taxon>
        <taxon>Tracheophyta</taxon>
        <taxon>Spermatophyta</taxon>
        <taxon>Magnoliopsida</taxon>
        <taxon>eudicotyledons</taxon>
        <taxon>Gunneridae</taxon>
        <taxon>Pentapetalae</taxon>
        <taxon>rosids</taxon>
        <taxon>fabids</taxon>
        <taxon>Fagales</taxon>
        <taxon>Juglandaceae</taxon>
        <taxon>Carya</taxon>
    </lineage>
</organism>
<evidence type="ECO:0000259" key="1">
    <source>
        <dbReference type="Pfam" id="PF18511"/>
    </source>
</evidence>
<dbReference type="EMBL" id="CM031827">
    <property type="protein sequence ID" value="KAG6722932.1"/>
    <property type="molecule type" value="Genomic_DNA"/>
</dbReference>
<dbReference type="InterPro" id="IPR006553">
    <property type="entry name" value="Leu-rich_rpt_Cys-con_subtyp"/>
</dbReference>
<dbReference type="PANTHER" id="PTHR13318:SF148">
    <property type="entry name" value="F-BOX PROTEIN MAX2"/>
    <property type="match status" value="1"/>
</dbReference>
<dbReference type="Gene3D" id="3.80.10.10">
    <property type="entry name" value="Ribonuclease Inhibitor"/>
    <property type="match status" value="1"/>
</dbReference>
<dbReference type="Proteomes" id="UP000811609">
    <property type="component" value="Chromosome 3"/>
</dbReference>
<dbReference type="EMBL" id="CM031811">
    <property type="protein sequence ID" value="KAG6661730.1"/>
    <property type="molecule type" value="Genomic_DNA"/>
</dbReference>
<dbReference type="CDD" id="cd22159">
    <property type="entry name" value="F-box_AtTIR1-like"/>
    <property type="match status" value="1"/>
</dbReference>
<evidence type="ECO:0000313" key="3">
    <source>
        <dbReference type="EMBL" id="KAG6722932.1"/>
    </source>
</evidence>
<sequence>MATTINDLPDAVLSTIIALISDSRTRNSVSLVSHKFLQLERPTRTTLVLRGNARDLFMIPPCFRSVTHLDLSLLSPWGHSLLSSSSSSYDPLLLARRLRHAFPSVTSLTVYARSPSVLQVLLSPQWPALRHLKLVRWHQRPHLPVGSDFSPVFDKCPSLSSLDLSEFYYWSEDLPPVLRAYPAVSASLTKLDLLTKSFAEGFKSLEIQDIAAACPNLKHLLLACVFDPRYNGFVGDEALLSISRNCPKLTLLHLADTTSLSNTRGDPNEDGYSSEDARISRATLVDLFTSLPLLEELVLDVCKNVRDSGLALEALGSNRSKLKVLKLGHFHGVCMAIGSQLDGIALCRGLESLSIKNSADLDDMGLIEIARGCGKLKKFEVVGCKKITGKGLRTLASLLRKTLVEVGISACINLDAAASLRALEPIRDRIERLHIDCVWENLGEGEDLGGIEEDTQEGVYDFDIHEGDEEECENATRVIDFFSGGEMDGMGNRKKCKYSSEASAKADCSYMASNGNGFWLKSWERLRYLSLWIGVGELLTPLPVAGLEYCPSLEEIRIKVEGDCRGRPKPVEREFGLSTLASYTQLSKMQLDCGDTLGFALTAPSGQMDLSLWERFFLNGIGDLTSLEELDYWPPQDSDVNQRSLTLPGAGLLGGCIALRKLFIHGTAHEHFLSFLLRVPNLRDVQLREDYYPAPEENDMSTEMRVDSCSRFEDALNSRPIPD</sequence>
<evidence type="ECO:0000313" key="4">
    <source>
        <dbReference type="Proteomes" id="UP000811609"/>
    </source>
</evidence>
<dbReference type="GO" id="GO:0005634">
    <property type="term" value="C:nucleus"/>
    <property type="evidence" value="ECO:0007669"/>
    <property type="project" value="TreeGrafter"/>
</dbReference>
<gene>
    <name evidence="2" type="ORF">CIPAW_03G195200</name>
    <name evidence="3" type="ORF">I3842_03G186400</name>
</gene>
<comment type="caution">
    <text evidence="2">The sequence shown here is derived from an EMBL/GenBank/DDBJ whole genome shotgun (WGS) entry which is preliminary data.</text>
</comment>
<dbReference type="AlphaFoldDB" id="A0A8T1R2T7"/>
<protein>
    <recommendedName>
        <fullName evidence="1">COI1 F-box domain-containing protein</fullName>
    </recommendedName>
</protein>
<dbReference type="OrthoDB" id="550575at2759"/>
<dbReference type="SMART" id="SM00367">
    <property type="entry name" value="LRR_CC"/>
    <property type="match status" value="4"/>
</dbReference>